<dbReference type="PANTHER" id="PTHR43329">
    <property type="entry name" value="EPOXIDE HYDROLASE"/>
    <property type="match status" value="1"/>
</dbReference>
<dbReference type="AlphaFoldDB" id="A0A124HZ57"/>
<evidence type="ECO:0000259" key="2">
    <source>
        <dbReference type="Pfam" id="PF00561"/>
    </source>
</evidence>
<dbReference type="SUPFAM" id="SSF53474">
    <property type="entry name" value="alpha/beta-Hydrolases"/>
    <property type="match status" value="1"/>
</dbReference>
<feature type="domain" description="AB hydrolase-1" evidence="2">
    <location>
        <begin position="17"/>
        <end position="118"/>
    </location>
</feature>
<dbReference type="Proteomes" id="UP000053669">
    <property type="component" value="Unassembled WGS sequence"/>
</dbReference>
<evidence type="ECO:0000256" key="1">
    <source>
        <dbReference type="ARBA" id="ARBA00022801"/>
    </source>
</evidence>
<dbReference type="Pfam" id="PF00561">
    <property type="entry name" value="Abhydrolase_1"/>
    <property type="match status" value="1"/>
</dbReference>
<dbReference type="InterPro" id="IPR029058">
    <property type="entry name" value="AB_hydrolase_fold"/>
</dbReference>
<proteinExistence type="predicted"/>
<evidence type="ECO:0000313" key="3">
    <source>
        <dbReference type="EMBL" id="KUN70021.1"/>
    </source>
</evidence>
<evidence type="ECO:0000313" key="4">
    <source>
        <dbReference type="Proteomes" id="UP000053669"/>
    </source>
</evidence>
<dbReference type="STRING" id="58343.AQJ46_19425"/>
<dbReference type="EMBL" id="LMWU01000018">
    <property type="protein sequence ID" value="KUN70021.1"/>
    <property type="molecule type" value="Genomic_DNA"/>
</dbReference>
<dbReference type="Gene3D" id="3.40.50.1820">
    <property type="entry name" value="alpha/beta hydrolase"/>
    <property type="match status" value="1"/>
</dbReference>
<gene>
    <name evidence="3" type="ORF">AQJ46_19425</name>
</gene>
<reference evidence="3 4" key="1">
    <citation type="submission" date="2015-10" db="EMBL/GenBank/DDBJ databases">
        <title>Draft genome sequence of Streptomyces canus DSM 40017, type strain for the species Streptomyces canus.</title>
        <authorList>
            <person name="Ruckert C."/>
            <person name="Winkler A."/>
            <person name="Kalinowski J."/>
            <person name="Kampfer P."/>
            <person name="Glaeser S."/>
        </authorList>
    </citation>
    <scope>NUCLEOTIDE SEQUENCE [LARGE SCALE GENOMIC DNA]</scope>
    <source>
        <strain evidence="3 4">DSM 40017</strain>
    </source>
</reference>
<dbReference type="PRINTS" id="PR00412">
    <property type="entry name" value="EPOXHYDRLASE"/>
</dbReference>
<organism evidence="3 4">
    <name type="scientific">Streptomyces canus</name>
    <dbReference type="NCBI Taxonomy" id="58343"/>
    <lineage>
        <taxon>Bacteria</taxon>
        <taxon>Bacillati</taxon>
        <taxon>Actinomycetota</taxon>
        <taxon>Actinomycetes</taxon>
        <taxon>Kitasatosporales</taxon>
        <taxon>Streptomycetaceae</taxon>
        <taxon>Streptomyces</taxon>
        <taxon>Streptomyces aurantiacus group</taxon>
    </lineage>
</organism>
<keyword evidence="1" id="KW-0378">Hydrolase</keyword>
<dbReference type="InterPro" id="IPR000073">
    <property type="entry name" value="AB_hydrolase_1"/>
</dbReference>
<accession>A0A124HZ57</accession>
<dbReference type="InterPro" id="IPR000639">
    <property type="entry name" value="Epox_hydrolase-like"/>
</dbReference>
<dbReference type="GO" id="GO:0016787">
    <property type="term" value="F:hydrolase activity"/>
    <property type="evidence" value="ECO:0007669"/>
    <property type="project" value="UniProtKB-KW"/>
</dbReference>
<protein>
    <recommendedName>
        <fullName evidence="2">AB hydrolase-1 domain-containing protein</fullName>
    </recommendedName>
</protein>
<comment type="caution">
    <text evidence="3">The sequence shown here is derived from an EMBL/GenBank/DDBJ whole genome shotgun (WGS) entry which is preliminary data.</text>
</comment>
<sequence length="342" mass="37408">MSANGIRVHAVEAGQGPLVLLAHGFPESWYSWRHQLRALADAGYRAVAIDMRGYGRTSKPAAVHDYRITELVADCVGVVHALGESQAVIVGHDWGSAVAWTAAWTRPDVFRAVVGVSVPFGGRGQMALPGNPFGERRPSEVEREIAGPGRLWYQEYFTSPGVADREFHSDPAAWLTGALYSFSASAPQPPEAAAVDFTQLSDQALAAMLREAVCLPPGVGMRDGMTPMPDDLPDWLTQEDIDFYVAEFERTGFTGPLNYYHCLDLNWELLAPYEGRPLEVPALFVGGGRDIATLWGRTAMQRFPEVAPQAREPIVIADAGHWLPDEKPQELNKALLEFLAGL</sequence>
<name>A0A124HZ57_9ACTN</name>